<dbReference type="InterPro" id="IPR006260">
    <property type="entry name" value="TonB/TolA_C"/>
</dbReference>
<dbReference type="PANTHER" id="PTHR33446:SF14">
    <property type="entry name" value="PROTEIN TONB"/>
    <property type="match status" value="1"/>
</dbReference>
<evidence type="ECO:0000256" key="5">
    <source>
        <dbReference type="ARBA" id="ARBA00022519"/>
    </source>
</evidence>
<dbReference type="RefSeq" id="WP_133037915.1">
    <property type="nucleotide sequence ID" value="NZ_SLWF01000003.1"/>
</dbReference>
<comment type="subcellular location">
    <subcellularLocation>
        <location evidence="1">Cell inner membrane</location>
        <topology evidence="1">Single-pass membrane protein</topology>
        <orientation evidence="1">Periplasmic side</orientation>
    </subcellularLocation>
</comment>
<feature type="signal peptide" evidence="10">
    <location>
        <begin position="1"/>
        <end position="39"/>
    </location>
</feature>
<protein>
    <submittedName>
        <fullName evidence="12">TonB family protein</fullName>
    </submittedName>
</protein>
<dbReference type="EMBL" id="SLWF01000003">
    <property type="protein sequence ID" value="TCN88978.1"/>
    <property type="molecule type" value="Genomic_DNA"/>
</dbReference>
<dbReference type="InterPro" id="IPR051045">
    <property type="entry name" value="TonB-dependent_transducer"/>
</dbReference>
<evidence type="ECO:0000256" key="4">
    <source>
        <dbReference type="ARBA" id="ARBA00022475"/>
    </source>
</evidence>
<evidence type="ECO:0000256" key="3">
    <source>
        <dbReference type="ARBA" id="ARBA00022448"/>
    </source>
</evidence>
<comment type="similarity">
    <text evidence="2">Belongs to the TonB family.</text>
</comment>
<dbReference type="OrthoDB" id="1628901at2"/>
<dbReference type="Gene3D" id="1.25.40.10">
    <property type="entry name" value="Tetratricopeptide repeat domain"/>
    <property type="match status" value="2"/>
</dbReference>
<comment type="caution">
    <text evidence="12">The sequence shown here is derived from an EMBL/GenBank/DDBJ whole genome shotgun (WGS) entry which is preliminary data.</text>
</comment>
<keyword evidence="13" id="KW-1185">Reference proteome</keyword>
<dbReference type="GO" id="GO:0055085">
    <property type="term" value="P:transmembrane transport"/>
    <property type="evidence" value="ECO:0007669"/>
    <property type="project" value="InterPro"/>
</dbReference>
<evidence type="ECO:0000313" key="12">
    <source>
        <dbReference type="EMBL" id="TCN88978.1"/>
    </source>
</evidence>
<evidence type="ECO:0000256" key="1">
    <source>
        <dbReference type="ARBA" id="ARBA00004383"/>
    </source>
</evidence>
<keyword evidence="3" id="KW-0813">Transport</keyword>
<dbReference type="Pfam" id="PF03544">
    <property type="entry name" value="TonB_C"/>
    <property type="match status" value="1"/>
</dbReference>
<feature type="domain" description="TonB C-terminal" evidence="11">
    <location>
        <begin position="293"/>
        <end position="384"/>
    </location>
</feature>
<keyword evidence="7" id="KW-0653">Protein transport</keyword>
<sequence>MQGCIDAFSLLSHSFFSPRKTFYCGLLAAAVVVSSPVFADSNSDKFHVAYQAYQSAVDAKDNEQILLMAAQVYKLGESVYAKDSADFAALTMNWARALSHNTSRTFAQDNDKRQQANALYQQALKIYQHLYGDDSVQLIDALLGMAATEKSPTHADSVYRNAIDIAEDSHDQLLAASIKMTAFHDLYGSSAYTRSVRNYAFEAYDVFKEKLAVDAVSRVETEFEVAKIYFIERKYAAAEPLFLDVVKQFSVLKYSHPYALSAHAMLVRLYQQQNNPDKATEHCQAIGRMTPWKENQEQTPLFRVPPEYPYTAAKRLQDGWVQLEFTIDKDGFVKDPKVLQWEGSKAFEASSIKALERWRYAPKFENGEPVAATSRVQLDYKINR</sequence>
<evidence type="ECO:0000259" key="11">
    <source>
        <dbReference type="PROSITE" id="PS52015"/>
    </source>
</evidence>
<keyword evidence="9" id="KW-0472">Membrane</keyword>
<accession>A0A4R2FJ56</accession>
<dbReference type="PANTHER" id="PTHR33446">
    <property type="entry name" value="PROTEIN TONB-RELATED"/>
    <property type="match status" value="1"/>
</dbReference>
<evidence type="ECO:0000256" key="10">
    <source>
        <dbReference type="SAM" id="SignalP"/>
    </source>
</evidence>
<proteinExistence type="inferred from homology"/>
<keyword evidence="6" id="KW-0812">Transmembrane</keyword>
<evidence type="ECO:0000256" key="8">
    <source>
        <dbReference type="ARBA" id="ARBA00022989"/>
    </source>
</evidence>
<dbReference type="Gene3D" id="3.30.1150.10">
    <property type="match status" value="1"/>
</dbReference>
<gene>
    <name evidence="12" type="ORF">EDC91_103159</name>
</gene>
<dbReference type="Pfam" id="PF13374">
    <property type="entry name" value="TPR_10"/>
    <property type="match status" value="1"/>
</dbReference>
<dbReference type="Proteomes" id="UP000294832">
    <property type="component" value="Unassembled WGS sequence"/>
</dbReference>
<keyword evidence="8" id="KW-1133">Transmembrane helix</keyword>
<dbReference type="SUPFAM" id="SSF48452">
    <property type="entry name" value="TPR-like"/>
    <property type="match status" value="1"/>
</dbReference>
<dbReference type="PROSITE" id="PS52015">
    <property type="entry name" value="TONB_CTD"/>
    <property type="match status" value="1"/>
</dbReference>
<keyword evidence="10" id="KW-0732">Signal</keyword>
<name>A0A4R2FJ56_9GAMM</name>
<evidence type="ECO:0000256" key="7">
    <source>
        <dbReference type="ARBA" id="ARBA00022927"/>
    </source>
</evidence>
<feature type="chain" id="PRO_5020539405" evidence="10">
    <location>
        <begin position="40"/>
        <end position="384"/>
    </location>
</feature>
<dbReference type="GO" id="GO:0005886">
    <property type="term" value="C:plasma membrane"/>
    <property type="evidence" value="ECO:0007669"/>
    <property type="project" value="UniProtKB-SubCell"/>
</dbReference>
<keyword evidence="5" id="KW-0997">Cell inner membrane</keyword>
<keyword evidence="4" id="KW-1003">Cell membrane</keyword>
<organism evidence="12 13">
    <name type="scientific">Shewanella fodinae</name>
    <dbReference type="NCBI Taxonomy" id="552357"/>
    <lineage>
        <taxon>Bacteria</taxon>
        <taxon>Pseudomonadati</taxon>
        <taxon>Pseudomonadota</taxon>
        <taxon>Gammaproteobacteria</taxon>
        <taxon>Alteromonadales</taxon>
        <taxon>Shewanellaceae</taxon>
        <taxon>Shewanella</taxon>
    </lineage>
</organism>
<evidence type="ECO:0000256" key="9">
    <source>
        <dbReference type="ARBA" id="ARBA00023136"/>
    </source>
</evidence>
<reference evidence="12 13" key="1">
    <citation type="submission" date="2019-03" db="EMBL/GenBank/DDBJ databases">
        <title>Freshwater and sediment microbial communities from various areas in North America, analyzing microbe dynamics in response to fracking.</title>
        <authorList>
            <person name="Lamendella R."/>
        </authorList>
    </citation>
    <scope>NUCLEOTIDE SEQUENCE [LARGE SCALE GENOMIC DNA]</scope>
    <source>
        <strain evidence="12 13">74A</strain>
    </source>
</reference>
<dbReference type="AlphaFoldDB" id="A0A4R2FJ56"/>
<dbReference type="InterPro" id="IPR037682">
    <property type="entry name" value="TonB_C"/>
</dbReference>
<dbReference type="GO" id="GO:0015031">
    <property type="term" value="P:protein transport"/>
    <property type="evidence" value="ECO:0007669"/>
    <property type="project" value="UniProtKB-KW"/>
</dbReference>
<dbReference type="SUPFAM" id="SSF74653">
    <property type="entry name" value="TolA/TonB C-terminal domain"/>
    <property type="match status" value="1"/>
</dbReference>
<evidence type="ECO:0000313" key="13">
    <source>
        <dbReference type="Proteomes" id="UP000294832"/>
    </source>
</evidence>
<dbReference type="InterPro" id="IPR011990">
    <property type="entry name" value="TPR-like_helical_dom_sf"/>
</dbReference>
<evidence type="ECO:0000256" key="6">
    <source>
        <dbReference type="ARBA" id="ARBA00022692"/>
    </source>
</evidence>
<dbReference type="NCBIfam" id="TIGR01352">
    <property type="entry name" value="tonB_Cterm"/>
    <property type="match status" value="1"/>
</dbReference>
<evidence type="ECO:0000256" key="2">
    <source>
        <dbReference type="ARBA" id="ARBA00006555"/>
    </source>
</evidence>